<dbReference type="EMBL" id="PYTT01000127">
    <property type="protein sequence ID" value="RNL00012.1"/>
    <property type="molecule type" value="Genomic_DNA"/>
</dbReference>
<evidence type="ECO:0000259" key="4">
    <source>
        <dbReference type="Pfam" id="PF10566"/>
    </source>
</evidence>
<dbReference type="InterPro" id="IPR013780">
    <property type="entry name" value="Glyco_hydro_b"/>
</dbReference>
<keyword evidence="3" id="KW-0732">Signal</keyword>
<dbReference type="PANTHER" id="PTHR35803">
    <property type="entry name" value="GLUCAN 1,4-ALPHA-GLUCOSIDASE SUSB-RELATED"/>
    <property type="match status" value="1"/>
</dbReference>
<dbReference type="InterPro" id="IPR017853">
    <property type="entry name" value="GH"/>
</dbReference>
<dbReference type="InterPro" id="IPR029486">
    <property type="entry name" value="GH97_N"/>
</dbReference>
<feature type="chain" id="PRO_5041951182" evidence="3">
    <location>
        <begin position="26"/>
        <end position="656"/>
    </location>
</feature>
<evidence type="ECO:0000256" key="2">
    <source>
        <dbReference type="ARBA" id="ARBA00023295"/>
    </source>
</evidence>
<accession>A0AAE8F5Z9</accession>
<feature type="domain" description="Glycosyl-hydrolase 97 catalytic" evidence="4">
    <location>
        <begin position="302"/>
        <end position="463"/>
    </location>
</feature>
<name>A0AAE8F5Z9_XANVA</name>
<evidence type="ECO:0000313" key="8">
    <source>
        <dbReference type="Proteomes" id="UP000284283"/>
    </source>
</evidence>
<organism evidence="7 8">
    <name type="scientific">Xanthomonas vasicola pv. vasculorum</name>
    <dbReference type="NCBI Taxonomy" id="325776"/>
    <lineage>
        <taxon>Bacteria</taxon>
        <taxon>Pseudomonadati</taxon>
        <taxon>Pseudomonadota</taxon>
        <taxon>Gammaproteobacteria</taxon>
        <taxon>Lysobacterales</taxon>
        <taxon>Lysobacteraceae</taxon>
        <taxon>Xanthomonas</taxon>
    </lineage>
</organism>
<dbReference type="InterPro" id="IPR013785">
    <property type="entry name" value="Aldolase_TIM"/>
</dbReference>
<dbReference type="Gene3D" id="2.70.98.10">
    <property type="match status" value="1"/>
</dbReference>
<dbReference type="AlphaFoldDB" id="A0AAE8F5Z9"/>
<sequence>MRNLIQSAFAAACALLCLIAAPAVAQHLRVQSPDARTQVEFTLRAGGVPSYRVLYRNTLVLDDAPLGLDLGRGNKLGQDMTLQRSTTELHDSRFTLTVGKTRQVRDHYRELRVQLIDAKQRKLNIELRAYDDGVALRYVLPDAGQVRIRDELTSFAFPQDYRCWNLNLGRFGTSHEGEYDAIAASKLRAHTLLELPLVCQTDVNGTTLAIGEANLRDYAGLYLTGRPDGRLGVAAKLSPRLDDPTVAVSIDAQGRDFATPWRVIMLADNPASLIESNLISALNPPPAFDVGWVRAGKSAWDWWSGSLASGVANPGMNTATIQRYIDHAQELKLQYMLIDDGWYYGSTGDGQYNADADILRPVEHLDLPGLVNYARKRDVGLWLWAHWRALDAHMDEALTWYQQLGIKGIKVDFMDRDDQQMVDFYHHLLSKAAEHKLLVDLHGAYHPTGLTRTYPNYLTQEGVLGAEYNKWSARITATHNLTLPFTRMLLGPMDYTPGGFRNVRPADFKPQHFGPQVMTTRAQQLAMYVVYESPFAVVADSPEQYENVPAAQFLRDVPASWDETRALDGAIGEHIAIARRSGKDWYVGAMTNEQARTMEVPLSFLGRGNWTATIYADGQAPTQVRIDTRTLSQQDTLRLTLAASGGVAIRLQAEER</sequence>
<dbReference type="InterPro" id="IPR014718">
    <property type="entry name" value="GH-type_carb-bd"/>
</dbReference>
<dbReference type="InterPro" id="IPR052720">
    <property type="entry name" value="Glycosyl_hydrolase_97"/>
</dbReference>
<evidence type="ECO:0000256" key="1">
    <source>
        <dbReference type="ARBA" id="ARBA00022801"/>
    </source>
</evidence>
<reference evidence="7 8" key="1">
    <citation type="submission" date="2018-03" db="EMBL/GenBank/DDBJ databases">
        <authorList>
            <person name="Wu G."/>
        </authorList>
    </citation>
    <scope>NUCLEOTIDE SEQUENCE [LARGE SCALE GENOMIC DNA]</scope>
    <source>
        <strain evidence="7 8">SAM-118</strain>
    </source>
</reference>
<dbReference type="SUPFAM" id="SSF51445">
    <property type="entry name" value="(Trans)glycosidases"/>
    <property type="match status" value="1"/>
</dbReference>
<comment type="caution">
    <text evidence="7">The sequence shown here is derived from an EMBL/GenBank/DDBJ whole genome shotgun (WGS) entry which is preliminary data.</text>
</comment>
<dbReference type="GO" id="GO:0030246">
    <property type="term" value="F:carbohydrate binding"/>
    <property type="evidence" value="ECO:0007669"/>
    <property type="project" value="InterPro"/>
</dbReference>
<feature type="signal peptide" evidence="3">
    <location>
        <begin position="1"/>
        <end position="25"/>
    </location>
</feature>
<feature type="domain" description="Glycosyl-hydrolase 97 C-terminal oligomerisation" evidence="6">
    <location>
        <begin position="560"/>
        <end position="652"/>
    </location>
</feature>
<dbReference type="GO" id="GO:0016798">
    <property type="term" value="F:hydrolase activity, acting on glycosyl bonds"/>
    <property type="evidence" value="ECO:0007669"/>
    <property type="project" value="UniProtKB-KW"/>
</dbReference>
<dbReference type="RefSeq" id="WP_010370957.1">
    <property type="nucleotide sequence ID" value="NZ_CP025272.1"/>
</dbReference>
<dbReference type="Pfam" id="PF10566">
    <property type="entry name" value="Glyco_hydro_97"/>
    <property type="match status" value="1"/>
</dbReference>
<dbReference type="Proteomes" id="UP000284283">
    <property type="component" value="Unassembled WGS sequence"/>
</dbReference>
<gene>
    <name evidence="7" type="ORF">C9386_15095</name>
</gene>
<dbReference type="Gene3D" id="3.20.20.70">
    <property type="entry name" value="Aldolase class I"/>
    <property type="match status" value="1"/>
</dbReference>
<evidence type="ECO:0000259" key="5">
    <source>
        <dbReference type="Pfam" id="PF14508"/>
    </source>
</evidence>
<dbReference type="InterPro" id="IPR019563">
    <property type="entry name" value="GH97_catalytic"/>
</dbReference>
<dbReference type="PANTHER" id="PTHR35803:SF2">
    <property type="entry name" value="RETAINING ALPHA-GALACTOSIDASE"/>
    <property type="match status" value="1"/>
</dbReference>
<keyword evidence="2" id="KW-0326">Glycosidase</keyword>
<feature type="domain" description="Glycosyl-hydrolase 97 N-terminal" evidence="5">
    <location>
        <begin position="30"/>
        <end position="285"/>
    </location>
</feature>
<dbReference type="Pfam" id="PF14508">
    <property type="entry name" value="GH97_N"/>
    <property type="match status" value="1"/>
</dbReference>
<dbReference type="KEGG" id="xva:C7V42_17085"/>
<dbReference type="Pfam" id="PF14509">
    <property type="entry name" value="GH97_C"/>
    <property type="match status" value="1"/>
</dbReference>
<evidence type="ECO:0000256" key="3">
    <source>
        <dbReference type="SAM" id="SignalP"/>
    </source>
</evidence>
<dbReference type="InterPro" id="IPR029483">
    <property type="entry name" value="GH97_C"/>
</dbReference>
<protein>
    <submittedName>
        <fullName evidence="7">Alpha-glucosidase</fullName>
    </submittedName>
</protein>
<evidence type="ECO:0000259" key="6">
    <source>
        <dbReference type="Pfam" id="PF14509"/>
    </source>
</evidence>
<keyword evidence="1" id="KW-0378">Hydrolase</keyword>
<evidence type="ECO:0000313" key="7">
    <source>
        <dbReference type="EMBL" id="RNL00012.1"/>
    </source>
</evidence>
<dbReference type="Gene3D" id="2.60.40.1180">
    <property type="entry name" value="Golgi alpha-mannosidase II"/>
    <property type="match status" value="1"/>
</dbReference>
<proteinExistence type="predicted"/>